<dbReference type="HOGENOM" id="CLU_1956928_0_0_0"/>
<organism evidence="2 3">
    <name type="scientific">Koribacter versatilis (strain Ellin345)</name>
    <dbReference type="NCBI Taxonomy" id="204669"/>
    <lineage>
        <taxon>Bacteria</taxon>
        <taxon>Pseudomonadati</taxon>
        <taxon>Acidobacteriota</taxon>
        <taxon>Terriglobia</taxon>
        <taxon>Terriglobales</taxon>
        <taxon>Candidatus Korobacteraceae</taxon>
        <taxon>Candidatus Korobacter</taxon>
    </lineage>
</organism>
<dbReference type="STRING" id="204669.Acid345_2093"/>
<dbReference type="EnsemblBacteria" id="ABF41094">
    <property type="protein sequence ID" value="ABF41094"/>
    <property type="gene ID" value="Acid345_2093"/>
</dbReference>
<dbReference type="AlphaFoldDB" id="Q1IPV6"/>
<sequence>MTILARCLLVLVVAVAPLVVQAQTVDQKCKGNSEVVGACYVVHGRMQYTNGTPNLRIWVAGTKHYLGVTARSEADDAETPIVPQYIREKNLEFDDYLHGDFEVCPFTKEKSGAMTMVCVESASKLVLGKK</sequence>
<keyword evidence="3" id="KW-1185">Reference proteome</keyword>
<feature type="chain" id="PRO_5004191406" evidence="1">
    <location>
        <begin position="23"/>
        <end position="130"/>
    </location>
</feature>
<dbReference type="EMBL" id="CP000360">
    <property type="protein sequence ID" value="ABF41094.1"/>
    <property type="molecule type" value="Genomic_DNA"/>
</dbReference>
<dbReference type="KEGG" id="aba:Acid345_2093"/>
<evidence type="ECO:0000256" key="1">
    <source>
        <dbReference type="SAM" id="SignalP"/>
    </source>
</evidence>
<reference evidence="2 3" key="1">
    <citation type="journal article" date="2009" name="Appl. Environ. Microbiol.">
        <title>Three genomes from the phylum Acidobacteria provide insight into the lifestyles of these microorganisms in soils.</title>
        <authorList>
            <person name="Ward N.L."/>
            <person name="Challacombe J.F."/>
            <person name="Janssen P.H."/>
            <person name="Henrissat B."/>
            <person name="Coutinho P.M."/>
            <person name="Wu M."/>
            <person name="Xie G."/>
            <person name="Haft D.H."/>
            <person name="Sait M."/>
            <person name="Badger J."/>
            <person name="Barabote R.D."/>
            <person name="Bradley B."/>
            <person name="Brettin T.S."/>
            <person name="Brinkac L.M."/>
            <person name="Bruce D."/>
            <person name="Creasy T."/>
            <person name="Daugherty S.C."/>
            <person name="Davidsen T.M."/>
            <person name="DeBoy R.T."/>
            <person name="Detter J.C."/>
            <person name="Dodson R.J."/>
            <person name="Durkin A.S."/>
            <person name="Ganapathy A."/>
            <person name="Gwinn-Giglio M."/>
            <person name="Han C.S."/>
            <person name="Khouri H."/>
            <person name="Kiss H."/>
            <person name="Kothari S.P."/>
            <person name="Madupu R."/>
            <person name="Nelson K.E."/>
            <person name="Nelson W.C."/>
            <person name="Paulsen I."/>
            <person name="Penn K."/>
            <person name="Ren Q."/>
            <person name="Rosovitz M.J."/>
            <person name="Selengut J.D."/>
            <person name="Shrivastava S."/>
            <person name="Sullivan S.A."/>
            <person name="Tapia R."/>
            <person name="Thompson L.S."/>
            <person name="Watkins K.L."/>
            <person name="Yang Q."/>
            <person name="Yu C."/>
            <person name="Zafar N."/>
            <person name="Zhou L."/>
            <person name="Kuske C.R."/>
        </authorList>
    </citation>
    <scope>NUCLEOTIDE SEQUENCE [LARGE SCALE GENOMIC DNA]</scope>
    <source>
        <strain evidence="2 3">Ellin345</strain>
    </source>
</reference>
<accession>Q1IPV6</accession>
<keyword evidence="1" id="KW-0732">Signal</keyword>
<gene>
    <name evidence="2" type="ordered locus">Acid345_2093</name>
</gene>
<dbReference type="Proteomes" id="UP000002432">
    <property type="component" value="Chromosome"/>
</dbReference>
<dbReference type="OrthoDB" id="129812at2"/>
<evidence type="ECO:0000313" key="3">
    <source>
        <dbReference type="Proteomes" id="UP000002432"/>
    </source>
</evidence>
<evidence type="ECO:0000313" key="2">
    <source>
        <dbReference type="EMBL" id="ABF41094.1"/>
    </source>
</evidence>
<dbReference type="RefSeq" id="WP_011522895.1">
    <property type="nucleotide sequence ID" value="NC_008009.1"/>
</dbReference>
<feature type="signal peptide" evidence="1">
    <location>
        <begin position="1"/>
        <end position="22"/>
    </location>
</feature>
<proteinExistence type="predicted"/>
<name>Q1IPV6_KORVE</name>
<protein>
    <submittedName>
        <fullName evidence="2">Uncharacterized protein</fullName>
    </submittedName>
</protein>